<keyword evidence="3" id="KW-0203">Cytokinin biosynthesis</keyword>
<dbReference type="OrthoDB" id="9801098at2"/>
<evidence type="ECO:0000313" key="6">
    <source>
        <dbReference type="Proteomes" id="UP000434052"/>
    </source>
</evidence>
<dbReference type="InterPro" id="IPR031100">
    <property type="entry name" value="LOG_fam"/>
</dbReference>
<dbReference type="NCBIfam" id="TIGR00730">
    <property type="entry name" value="Rossman fold protein, TIGR00730 family"/>
    <property type="match status" value="1"/>
</dbReference>
<dbReference type="PANTHER" id="PTHR31223:SF70">
    <property type="entry name" value="LOG FAMILY PROTEIN YJL055W"/>
    <property type="match status" value="1"/>
</dbReference>
<dbReference type="SUPFAM" id="SSF102405">
    <property type="entry name" value="MCP/YpsA-like"/>
    <property type="match status" value="1"/>
</dbReference>
<sequence length="194" mass="20984">MRRICIFCGSNPGNDPSYTTMAQAMGKALADRGLGMVYGGAAVGLMGRTADAALAGGAEVIGVLPRALSEKELAHPGLTELHVVESMHERKALMAELSDGFIALPGGIGTFEEICEVFTWSQLGFHDKPCGLLNVGGYYDCFLDMLDNAVAQGFLNQSHRSILYASQKPETLLEGFEGYVPPRTNKWIEREQQL</sequence>
<name>A0A6P1ZAV2_9BACT</name>
<organism evidence="5 6">
    <name type="scientific">Oceanidesulfovibrio marinus</name>
    <dbReference type="NCBI Taxonomy" id="370038"/>
    <lineage>
        <taxon>Bacteria</taxon>
        <taxon>Pseudomonadati</taxon>
        <taxon>Thermodesulfobacteriota</taxon>
        <taxon>Desulfovibrionia</taxon>
        <taxon>Desulfovibrionales</taxon>
        <taxon>Desulfovibrionaceae</taxon>
        <taxon>Oceanidesulfovibrio</taxon>
    </lineage>
</organism>
<dbReference type="RefSeq" id="WP_144307401.1">
    <property type="nucleotide sequence ID" value="NZ_CP039543.1"/>
</dbReference>
<evidence type="ECO:0000313" key="5">
    <source>
        <dbReference type="EMBL" id="TVM30378.1"/>
    </source>
</evidence>
<comment type="catalytic activity">
    <reaction evidence="1">
        <text>AMP + H2O = D-ribose 5-phosphate + adenine</text>
        <dbReference type="Rhea" id="RHEA:20129"/>
        <dbReference type="ChEBI" id="CHEBI:15377"/>
        <dbReference type="ChEBI" id="CHEBI:16708"/>
        <dbReference type="ChEBI" id="CHEBI:78346"/>
        <dbReference type="ChEBI" id="CHEBI:456215"/>
        <dbReference type="EC" id="3.2.2.4"/>
    </reaction>
</comment>
<evidence type="ECO:0000313" key="7">
    <source>
        <dbReference type="Proteomes" id="UP000503251"/>
    </source>
</evidence>
<evidence type="ECO:0000256" key="2">
    <source>
        <dbReference type="ARBA" id="ARBA00006763"/>
    </source>
</evidence>
<keyword evidence="7" id="KW-1185">Reference proteome</keyword>
<dbReference type="InterPro" id="IPR005269">
    <property type="entry name" value="LOG"/>
</dbReference>
<reference evidence="5 6" key="1">
    <citation type="submission" date="2018-06" db="EMBL/GenBank/DDBJ databases">
        <title>Complete genome of Desulfovibrio marinus P48SEP.</title>
        <authorList>
            <person name="Crispim J.S."/>
            <person name="Vidigal P.M.P."/>
            <person name="Silva L.C.F."/>
            <person name="Araujo L.C."/>
            <person name="Laguardia C.N."/>
            <person name="Dias R.S."/>
            <person name="Sousa M.P."/>
            <person name="Paula S.O."/>
            <person name="Silva C."/>
        </authorList>
    </citation>
    <scope>NUCLEOTIDE SEQUENCE [LARGE SCALE GENOMIC DNA]</scope>
    <source>
        <strain evidence="5 6">P48SEP</strain>
    </source>
</reference>
<reference evidence="4 7" key="2">
    <citation type="submission" date="2019-04" db="EMBL/GenBank/DDBJ databases">
        <title>Isolation and culture of sulfate reducing bacteria from the cold seep of the South China Sea.</title>
        <authorList>
            <person name="Sun C."/>
            <person name="Liu R."/>
        </authorList>
    </citation>
    <scope>NUCLEOTIDE SEQUENCE [LARGE SCALE GENOMIC DNA]</scope>
    <source>
        <strain evidence="4 7">CS1</strain>
    </source>
</reference>
<proteinExistence type="inferred from homology"/>
<dbReference type="PANTHER" id="PTHR31223">
    <property type="entry name" value="LOG FAMILY PROTEIN YJL055W"/>
    <property type="match status" value="1"/>
</dbReference>
<evidence type="ECO:0000256" key="3">
    <source>
        <dbReference type="RuleBase" id="RU363015"/>
    </source>
</evidence>
<dbReference type="AlphaFoldDB" id="A0A6P1ZAV2"/>
<dbReference type="Proteomes" id="UP000434052">
    <property type="component" value="Unassembled WGS sequence"/>
</dbReference>
<dbReference type="GO" id="GO:0005829">
    <property type="term" value="C:cytosol"/>
    <property type="evidence" value="ECO:0007669"/>
    <property type="project" value="TreeGrafter"/>
</dbReference>
<comment type="similarity">
    <text evidence="2 3">Belongs to the LOG family.</text>
</comment>
<dbReference type="EC" id="3.2.2.n1" evidence="3"/>
<dbReference type="Pfam" id="PF03641">
    <property type="entry name" value="Lysine_decarbox"/>
    <property type="match status" value="1"/>
</dbReference>
<evidence type="ECO:0000313" key="4">
    <source>
        <dbReference type="EMBL" id="QJT10741.1"/>
    </source>
</evidence>
<keyword evidence="3" id="KW-0378">Hydrolase</keyword>
<dbReference type="GO" id="GO:0008714">
    <property type="term" value="F:AMP nucleosidase activity"/>
    <property type="evidence" value="ECO:0007669"/>
    <property type="project" value="UniProtKB-EC"/>
</dbReference>
<dbReference type="GO" id="GO:0009691">
    <property type="term" value="P:cytokinin biosynthetic process"/>
    <property type="evidence" value="ECO:0007669"/>
    <property type="project" value="UniProtKB-UniRule"/>
</dbReference>
<dbReference type="EMBL" id="QMIF01000024">
    <property type="protein sequence ID" value="TVM30378.1"/>
    <property type="molecule type" value="Genomic_DNA"/>
</dbReference>
<accession>A0A6P1ZAV2</accession>
<dbReference type="Gene3D" id="3.40.50.450">
    <property type="match status" value="1"/>
</dbReference>
<dbReference type="EMBL" id="CP039543">
    <property type="protein sequence ID" value="QJT10741.1"/>
    <property type="molecule type" value="Genomic_DNA"/>
</dbReference>
<dbReference type="Proteomes" id="UP000503251">
    <property type="component" value="Chromosome"/>
</dbReference>
<gene>
    <name evidence="5" type="ORF">DQK91_21120</name>
    <name evidence="4" type="ORF">E8L03_18255</name>
</gene>
<protein>
    <recommendedName>
        <fullName evidence="3">Cytokinin riboside 5'-monophosphate phosphoribohydrolase</fullName>
        <ecNumber evidence="3">3.2.2.n1</ecNumber>
    </recommendedName>
</protein>
<evidence type="ECO:0000256" key="1">
    <source>
        <dbReference type="ARBA" id="ARBA00000274"/>
    </source>
</evidence>